<keyword evidence="5 7" id="KW-1133">Transmembrane helix</keyword>
<evidence type="ECO:0000256" key="6">
    <source>
        <dbReference type="ARBA" id="ARBA00023136"/>
    </source>
</evidence>
<dbReference type="Pfam" id="PF07690">
    <property type="entry name" value="MFS_1"/>
    <property type="match status" value="1"/>
</dbReference>
<organism evidence="8 9">
    <name type="scientific">Coniochaeta hoffmannii</name>
    <dbReference type="NCBI Taxonomy" id="91930"/>
    <lineage>
        <taxon>Eukaryota</taxon>
        <taxon>Fungi</taxon>
        <taxon>Dikarya</taxon>
        <taxon>Ascomycota</taxon>
        <taxon>Pezizomycotina</taxon>
        <taxon>Sordariomycetes</taxon>
        <taxon>Sordariomycetidae</taxon>
        <taxon>Coniochaetales</taxon>
        <taxon>Coniochaetaceae</taxon>
        <taxon>Coniochaeta</taxon>
    </lineage>
</organism>
<feature type="transmembrane region" description="Helical" evidence="7">
    <location>
        <begin position="153"/>
        <end position="171"/>
    </location>
</feature>
<proteinExistence type="inferred from homology"/>
<feature type="transmembrane region" description="Helical" evidence="7">
    <location>
        <begin position="213"/>
        <end position="235"/>
    </location>
</feature>
<comment type="similarity">
    <text evidence="2">Belongs to the major facilitator superfamily. Monocarboxylate porter (TC 2.A.1.13) family.</text>
</comment>
<gene>
    <name evidence="8" type="ORF">NKR19_g7873</name>
</gene>
<feature type="transmembrane region" description="Helical" evidence="7">
    <location>
        <begin position="76"/>
        <end position="96"/>
    </location>
</feature>
<evidence type="ECO:0000313" key="9">
    <source>
        <dbReference type="Proteomes" id="UP001174691"/>
    </source>
</evidence>
<feature type="transmembrane region" description="Helical" evidence="7">
    <location>
        <begin position="31"/>
        <end position="49"/>
    </location>
</feature>
<evidence type="ECO:0000256" key="4">
    <source>
        <dbReference type="ARBA" id="ARBA00022692"/>
    </source>
</evidence>
<dbReference type="EMBL" id="JANBVN010000146">
    <property type="protein sequence ID" value="KAJ9138316.1"/>
    <property type="molecule type" value="Genomic_DNA"/>
</dbReference>
<feature type="transmembrane region" description="Helical" evidence="7">
    <location>
        <begin position="108"/>
        <end position="132"/>
    </location>
</feature>
<feature type="transmembrane region" description="Helical" evidence="7">
    <location>
        <begin position="183"/>
        <end position="201"/>
    </location>
</feature>
<evidence type="ECO:0000256" key="3">
    <source>
        <dbReference type="ARBA" id="ARBA00022448"/>
    </source>
</evidence>
<evidence type="ECO:0000256" key="7">
    <source>
        <dbReference type="SAM" id="Phobius"/>
    </source>
</evidence>
<dbReference type="InterPro" id="IPR011701">
    <property type="entry name" value="MFS"/>
</dbReference>
<dbReference type="InterPro" id="IPR050327">
    <property type="entry name" value="Proton-linked_MCT"/>
</dbReference>
<protein>
    <submittedName>
        <fullName evidence="8">MFS general substrate transporter</fullName>
    </submittedName>
</protein>
<keyword evidence="6 7" id="KW-0472">Membrane</keyword>
<dbReference type="InterPro" id="IPR036259">
    <property type="entry name" value="MFS_trans_sf"/>
</dbReference>
<dbReference type="SUPFAM" id="SSF103473">
    <property type="entry name" value="MFS general substrate transporter"/>
    <property type="match status" value="1"/>
</dbReference>
<feature type="transmembrane region" description="Helical" evidence="7">
    <location>
        <begin position="241"/>
        <end position="268"/>
    </location>
</feature>
<dbReference type="Gene3D" id="1.20.1250.20">
    <property type="entry name" value="MFS general substrate transporter like domains"/>
    <property type="match status" value="3"/>
</dbReference>
<evidence type="ECO:0000256" key="5">
    <source>
        <dbReference type="ARBA" id="ARBA00022989"/>
    </source>
</evidence>
<dbReference type="GO" id="GO:0016020">
    <property type="term" value="C:membrane"/>
    <property type="evidence" value="ECO:0007669"/>
    <property type="project" value="UniProtKB-SubCell"/>
</dbReference>
<keyword evidence="3" id="KW-0813">Transport</keyword>
<comment type="subcellular location">
    <subcellularLocation>
        <location evidence="1">Membrane</location>
        <topology evidence="1">Multi-pass membrane protein</topology>
    </subcellularLocation>
</comment>
<dbReference type="Proteomes" id="UP001174691">
    <property type="component" value="Unassembled WGS sequence"/>
</dbReference>
<dbReference type="AlphaFoldDB" id="A0AA38VFJ3"/>
<evidence type="ECO:0000256" key="1">
    <source>
        <dbReference type="ARBA" id="ARBA00004141"/>
    </source>
</evidence>
<dbReference type="PANTHER" id="PTHR11360">
    <property type="entry name" value="MONOCARBOXYLATE TRANSPORTER"/>
    <property type="match status" value="1"/>
</dbReference>
<reference evidence="8" key="1">
    <citation type="submission" date="2022-07" db="EMBL/GenBank/DDBJ databases">
        <title>Fungi with potential for degradation of polypropylene.</title>
        <authorList>
            <person name="Gostincar C."/>
        </authorList>
    </citation>
    <scope>NUCLEOTIDE SEQUENCE</scope>
    <source>
        <strain evidence="8">EXF-13287</strain>
    </source>
</reference>
<accession>A0AA38VFJ3</accession>
<evidence type="ECO:0000313" key="8">
    <source>
        <dbReference type="EMBL" id="KAJ9138316.1"/>
    </source>
</evidence>
<sequence>MFASFGWVNCIGLFQAEYETNQLKGYSSSDVAWITSLEFFFMLALSPVAGKLFDSYGPRVPIVIGSPQTWFRKKRGIAGGLVITGSSLGGVVFPLIVQHLMPKVGFGWTMRICAFLILALLLFTVVTISSSMNHSPRPFNLVDYIRPLREPNFVTMSASCFFLYWGMFVPFDYIVLNAVHYGMSPYTALSLVPIMNGASFIGRTVPNYIADKLGRFNVTIVMTALSAVVVLALWLPGRGDGAFISFAVLFGITSGAGIGLGPVLIASISPIGYACLRTHDDKILTYIYSIFICSSDMVPKETRHCR</sequence>
<dbReference type="GO" id="GO:0022857">
    <property type="term" value="F:transmembrane transporter activity"/>
    <property type="evidence" value="ECO:0007669"/>
    <property type="project" value="InterPro"/>
</dbReference>
<dbReference type="PANTHER" id="PTHR11360:SF224">
    <property type="entry name" value="MAJOR FACILITATOR SUPERFAMILY (MFS) PROFILE DOMAIN-CONTAINING PROTEIN-RELATED"/>
    <property type="match status" value="1"/>
</dbReference>
<keyword evidence="4 7" id="KW-0812">Transmembrane</keyword>
<comment type="caution">
    <text evidence="8">The sequence shown here is derived from an EMBL/GenBank/DDBJ whole genome shotgun (WGS) entry which is preliminary data.</text>
</comment>
<keyword evidence="9" id="KW-1185">Reference proteome</keyword>
<evidence type="ECO:0000256" key="2">
    <source>
        <dbReference type="ARBA" id="ARBA00006727"/>
    </source>
</evidence>
<name>A0AA38VFJ3_9PEZI</name>